<sequence>DVKGLRVVVSKGRAVTEGGARVVVGTCIVVIKAVVGMLPNVLLISVEGRVAALKGVVVTFVIDKRVLAVVCGFGVGVRSGPHKWIDDTDQVLYSPNAMSYPKNNYFIDDRQCQKILAFTATDSFDIRMYIHVLKKNLETSKLLTQFEYGHHQLVNIGRPTLKIHSKF</sequence>
<accession>A0A1B0C4S9</accession>
<keyword evidence="2" id="KW-1185">Reference proteome</keyword>
<organism evidence="1 2">
    <name type="scientific">Glossina palpalis gambiensis</name>
    <dbReference type="NCBI Taxonomy" id="67801"/>
    <lineage>
        <taxon>Eukaryota</taxon>
        <taxon>Metazoa</taxon>
        <taxon>Ecdysozoa</taxon>
        <taxon>Arthropoda</taxon>
        <taxon>Hexapoda</taxon>
        <taxon>Insecta</taxon>
        <taxon>Pterygota</taxon>
        <taxon>Neoptera</taxon>
        <taxon>Endopterygota</taxon>
        <taxon>Diptera</taxon>
        <taxon>Brachycera</taxon>
        <taxon>Muscomorpha</taxon>
        <taxon>Hippoboscoidea</taxon>
        <taxon>Glossinidae</taxon>
        <taxon>Glossina</taxon>
    </lineage>
</organism>
<dbReference type="Proteomes" id="UP000092460">
    <property type="component" value="Unassembled WGS sequence"/>
</dbReference>
<dbReference type="EMBL" id="JXJN01025643">
    <property type="status" value="NOT_ANNOTATED_CDS"/>
    <property type="molecule type" value="Genomic_DNA"/>
</dbReference>
<evidence type="ECO:0000313" key="1">
    <source>
        <dbReference type="EnsemblMetazoa" id="GPPI049158-PA"/>
    </source>
</evidence>
<evidence type="ECO:0000313" key="2">
    <source>
        <dbReference type="Proteomes" id="UP000092460"/>
    </source>
</evidence>
<dbReference type="AlphaFoldDB" id="A0A1B0C4S9"/>
<reference evidence="1" key="2">
    <citation type="submission" date="2020-05" db="UniProtKB">
        <authorList>
            <consortium name="EnsemblMetazoa"/>
        </authorList>
    </citation>
    <scope>IDENTIFICATION</scope>
    <source>
        <strain evidence="1">IAEA</strain>
    </source>
</reference>
<protein>
    <submittedName>
        <fullName evidence="1">Uncharacterized protein</fullName>
    </submittedName>
</protein>
<dbReference type="EnsemblMetazoa" id="GPPI049158-RA">
    <property type="protein sequence ID" value="GPPI049158-PA"/>
    <property type="gene ID" value="GPPI049158"/>
</dbReference>
<dbReference type="EMBL" id="JXJN01025644">
    <property type="status" value="NOT_ANNOTATED_CDS"/>
    <property type="molecule type" value="Genomic_DNA"/>
</dbReference>
<name>A0A1B0C4S9_9MUSC</name>
<proteinExistence type="predicted"/>
<reference evidence="2" key="1">
    <citation type="submission" date="2015-01" db="EMBL/GenBank/DDBJ databases">
        <authorList>
            <person name="Aksoy S."/>
            <person name="Warren W."/>
            <person name="Wilson R.K."/>
        </authorList>
    </citation>
    <scope>NUCLEOTIDE SEQUENCE [LARGE SCALE GENOMIC DNA]</scope>
    <source>
        <strain evidence="2">IAEA</strain>
    </source>
</reference>
<dbReference type="VEuPathDB" id="VectorBase:GPPI049158"/>